<comment type="caution">
    <text evidence="1">The sequence shown here is derived from an EMBL/GenBank/DDBJ whole genome shotgun (WGS) entry which is preliminary data.</text>
</comment>
<proteinExistence type="predicted"/>
<dbReference type="EMBL" id="MU167338">
    <property type="protein sequence ID" value="KAG0142766.1"/>
    <property type="molecule type" value="Genomic_DNA"/>
</dbReference>
<organism evidence="1 2">
    <name type="scientific">Cronartium quercuum f. sp. fusiforme G11</name>
    <dbReference type="NCBI Taxonomy" id="708437"/>
    <lineage>
        <taxon>Eukaryota</taxon>
        <taxon>Fungi</taxon>
        <taxon>Dikarya</taxon>
        <taxon>Basidiomycota</taxon>
        <taxon>Pucciniomycotina</taxon>
        <taxon>Pucciniomycetes</taxon>
        <taxon>Pucciniales</taxon>
        <taxon>Coleosporiaceae</taxon>
        <taxon>Cronartium</taxon>
    </lineage>
</organism>
<evidence type="ECO:0000313" key="2">
    <source>
        <dbReference type="Proteomes" id="UP000886653"/>
    </source>
</evidence>
<keyword evidence="2" id="KW-1185">Reference proteome</keyword>
<evidence type="ECO:0000313" key="1">
    <source>
        <dbReference type="EMBL" id="KAG0142766.1"/>
    </source>
</evidence>
<reference evidence="1" key="1">
    <citation type="submission" date="2013-11" db="EMBL/GenBank/DDBJ databases">
        <title>Genome sequence of the fusiform rust pathogen reveals effectors for host alternation and coevolution with pine.</title>
        <authorList>
            <consortium name="DOE Joint Genome Institute"/>
            <person name="Smith K."/>
            <person name="Pendleton A."/>
            <person name="Kubisiak T."/>
            <person name="Anderson C."/>
            <person name="Salamov A."/>
            <person name="Aerts A."/>
            <person name="Riley R."/>
            <person name="Clum A."/>
            <person name="Lindquist E."/>
            <person name="Ence D."/>
            <person name="Campbell M."/>
            <person name="Kronenberg Z."/>
            <person name="Feau N."/>
            <person name="Dhillon B."/>
            <person name="Hamelin R."/>
            <person name="Burleigh J."/>
            <person name="Smith J."/>
            <person name="Yandell M."/>
            <person name="Nelson C."/>
            <person name="Grigoriev I."/>
            <person name="Davis J."/>
        </authorList>
    </citation>
    <scope>NUCLEOTIDE SEQUENCE</scope>
    <source>
        <strain evidence="1">G11</strain>
    </source>
</reference>
<dbReference type="Proteomes" id="UP000886653">
    <property type="component" value="Unassembled WGS sequence"/>
</dbReference>
<protein>
    <submittedName>
        <fullName evidence="1">Uncharacterized protein</fullName>
    </submittedName>
</protein>
<gene>
    <name evidence="1" type="ORF">CROQUDRAFT_97131</name>
</gene>
<name>A0A9P6NA33_9BASI</name>
<dbReference type="AlphaFoldDB" id="A0A9P6NA33"/>
<accession>A0A9P6NA33</accession>
<sequence>MVTDAPSQTTVAQIQITFAKRFGFKGIGLDRVSKIPPLPNHSYLNRCSRANKTFLDAIQASAELFSSLNSFQHGSQLLRKTLTRSGVTLLRTVHLQTFRPTPITRLAAPGQPSDRSVSLAHITLASHPIPNPILLRNLHFTSHNHNLNLNPQVKQTHDLVILELILSSASISRLDIAFILFQNTVAVNLNTSSSK</sequence>